<dbReference type="CDD" id="cd07996">
    <property type="entry name" value="WGR_MMR_like"/>
    <property type="match status" value="1"/>
</dbReference>
<dbReference type="Pfam" id="PF05406">
    <property type="entry name" value="WGR"/>
    <property type="match status" value="1"/>
</dbReference>
<comment type="caution">
    <text evidence="2">The sequence shown here is derived from an EMBL/GenBank/DDBJ whole genome shotgun (WGS) entry which is preliminary data.</text>
</comment>
<dbReference type="AlphaFoldDB" id="M6UFF7"/>
<organism evidence="2 3">
    <name type="scientific">Leptospira noguchii serovar Autumnalis str. ZUN142</name>
    <dbReference type="NCBI Taxonomy" id="1085540"/>
    <lineage>
        <taxon>Bacteria</taxon>
        <taxon>Pseudomonadati</taxon>
        <taxon>Spirochaetota</taxon>
        <taxon>Spirochaetia</taxon>
        <taxon>Leptospirales</taxon>
        <taxon>Leptospiraceae</taxon>
        <taxon>Leptospira</taxon>
    </lineage>
</organism>
<dbReference type="EMBL" id="AHOP02000021">
    <property type="protein sequence ID" value="EMO41531.1"/>
    <property type="molecule type" value="Genomic_DNA"/>
</dbReference>
<gene>
    <name evidence="2" type="ORF">LEP1GSC186_2138</name>
</gene>
<dbReference type="Proteomes" id="UP000012153">
    <property type="component" value="Unassembled WGS sequence"/>
</dbReference>
<evidence type="ECO:0000259" key="1">
    <source>
        <dbReference type="Pfam" id="PF05406"/>
    </source>
</evidence>
<dbReference type="InterPro" id="IPR008893">
    <property type="entry name" value="WGR_domain"/>
</dbReference>
<feature type="domain" description="WGR" evidence="1">
    <location>
        <begin position="2"/>
        <end position="35"/>
    </location>
</feature>
<sequence>MGQTQTKTFDNEQKCLKEAEKLLNEKLKKGYLESTSINLQTDSKTALSSTNIYSKKTQKIAKAFEAKLPEAVKKLNKTKLGRPIPKYTYSTRCPLETIA</sequence>
<proteinExistence type="predicted"/>
<protein>
    <submittedName>
        <fullName evidence="2">WGR domain protein</fullName>
    </submittedName>
</protein>
<dbReference type="Gene3D" id="2.20.140.10">
    <property type="entry name" value="WGR domain"/>
    <property type="match status" value="1"/>
</dbReference>
<dbReference type="InterPro" id="IPR049809">
    <property type="entry name" value="YehF/YfeS-like_WGR"/>
</dbReference>
<accession>M6UFF7</accession>
<reference evidence="2 3" key="1">
    <citation type="submission" date="2013-01" db="EMBL/GenBank/DDBJ databases">
        <authorList>
            <person name="Harkins D.M."/>
            <person name="Durkin A.S."/>
            <person name="Brinkac L.M."/>
            <person name="Haft D.H."/>
            <person name="Selengut J.D."/>
            <person name="Sanka R."/>
            <person name="DePew J."/>
            <person name="Purushe J."/>
            <person name="Matthias M.A."/>
            <person name="Vinetz J.M."/>
            <person name="Sutton G.G."/>
            <person name="Nierman W.C."/>
            <person name="Fouts D.E."/>
        </authorList>
    </citation>
    <scope>NUCLEOTIDE SEQUENCE [LARGE SCALE GENOMIC DNA]</scope>
    <source>
        <strain evidence="2 3">ZUN142</strain>
    </source>
</reference>
<evidence type="ECO:0000313" key="3">
    <source>
        <dbReference type="Proteomes" id="UP000012153"/>
    </source>
</evidence>
<name>M6UFF7_9LEPT</name>
<evidence type="ECO:0000313" key="2">
    <source>
        <dbReference type="EMBL" id="EMO41531.1"/>
    </source>
</evidence>